<evidence type="ECO:0000313" key="1">
    <source>
        <dbReference type="Proteomes" id="UP000095280"/>
    </source>
</evidence>
<proteinExistence type="predicted"/>
<dbReference type="WBParaSite" id="maker-unitig_37868-snap-gene-0.2-mRNA-1">
    <property type="protein sequence ID" value="maker-unitig_37868-snap-gene-0.2-mRNA-1"/>
    <property type="gene ID" value="maker-unitig_37868-snap-gene-0.2"/>
</dbReference>
<sequence length="314" mass="34133">ADEALPGLLPLTLDSSSSISLLSFFLDENRHNEKSHQVSVKVIRLDDRFKDCDFVHSGGESCGDWRRGRQLDLGDVAARASDDCPSAGWATWLKVPGGSFPAAAVAPPELCAWPLARWWHPGCLAEFPATDWMRKRLDGVRVVFLGDSTLRGLMFSLFHIANAFPERNAGRAGSAFNRTVIVIGGAQWLTGAELLQTREFAGQSLTPNLGSLGLQVPVIVKDLSPRISHSSTRSDLQPLTVDTARELSNRNSQLHSISASLGFSMLPTFRLSAARYREFHPGKGGQAATEAFEVDGDIHRTCLGLLTALLDSVL</sequence>
<accession>A0A1I8FKJ4</accession>
<name>A0A1I8FKJ4_9PLAT</name>
<evidence type="ECO:0000313" key="2">
    <source>
        <dbReference type="WBParaSite" id="maker-unitig_37868-snap-gene-0.2-mRNA-1"/>
    </source>
</evidence>
<organism evidence="1 2">
    <name type="scientific">Macrostomum lignano</name>
    <dbReference type="NCBI Taxonomy" id="282301"/>
    <lineage>
        <taxon>Eukaryota</taxon>
        <taxon>Metazoa</taxon>
        <taxon>Spiralia</taxon>
        <taxon>Lophotrochozoa</taxon>
        <taxon>Platyhelminthes</taxon>
        <taxon>Rhabditophora</taxon>
        <taxon>Macrostomorpha</taxon>
        <taxon>Macrostomida</taxon>
        <taxon>Macrostomidae</taxon>
        <taxon>Macrostomum</taxon>
    </lineage>
</organism>
<dbReference type="Proteomes" id="UP000095280">
    <property type="component" value="Unplaced"/>
</dbReference>
<keyword evidence="1" id="KW-1185">Reference proteome</keyword>
<protein>
    <submittedName>
        <fullName evidence="2">SGNH_hydro domain-containing protein</fullName>
    </submittedName>
</protein>
<dbReference type="AlphaFoldDB" id="A0A1I8FKJ4"/>
<reference evidence="2" key="1">
    <citation type="submission" date="2016-11" db="UniProtKB">
        <authorList>
            <consortium name="WormBaseParasite"/>
        </authorList>
    </citation>
    <scope>IDENTIFICATION</scope>
</reference>